<reference evidence="1" key="1">
    <citation type="submission" date="2018-10" db="EMBL/GenBank/DDBJ databases">
        <title>Hidden diversity of soil giant viruses.</title>
        <authorList>
            <person name="Schulz F."/>
            <person name="Alteio L."/>
            <person name="Goudeau D."/>
            <person name="Ryan E.M."/>
            <person name="Malmstrom R.R."/>
            <person name="Blanchard J."/>
            <person name="Woyke T."/>
        </authorList>
    </citation>
    <scope>NUCLEOTIDE SEQUENCE</scope>
    <source>
        <strain evidence="1">DSV1</strain>
    </source>
</reference>
<evidence type="ECO:0000313" key="1">
    <source>
        <dbReference type="EMBL" id="AYV77603.1"/>
    </source>
</evidence>
<proteinExistence type="predicted"/>
<accession>A0A3G4ZVF4</accession>
<protein>
    <submittedName>
        <fullName evidence="1">Uncharacterized protein</fullName>
    </submittedName>
</protein>
<organism evidence="1">
    <name type="scientific">Dasosvirus sp</name>
    <dbReference type="NCBI Taxonomy" id="2487764"/>
    <lineage>
        <taxon>Viruses</taxon>
        <taxon>Varidnaviria</taxon>
        <taxon>Bamfordvirae</taxon>
        <taxon>Nucleocytoviricota</taxon>
        <taxon>Megaviricetes</taxon>
        <taxon>Imitervirales</taxon>
        <taxon>Mimiviridae</taxon>
        <taxon>Klosneuvirinae</taxon>
    </lineage>
</organism>
<name>A0A3G4ZVF4_9VIRU</name>
<sequence>MNRYSNYDIYIENKSKYIELVSLISMSGGQYEKISLEQQIVSDLHQINQDLDLHVSDEYLDQQEQMIEKKQRSRAKKKVDKKQIKSKYLFKLSPDIKLSGKYLEWYNLFVGQYYKPLFDAGYYDYKFKLKQHLNECGLNRTTQLYGTCWLNTIINGFVFGKNFGGRFLQLISKYKENNKDFYNTMKKINKSTYRLTKKIEKDEILIFQHLVSILYKILCEEGLRNKNPDKYENFTLTNLAINLRVIEGLREEDPIKILLHENIGYSSTFALYEIIEIFNRYIDPSPFDLHQTNHINTLRLDISKKYLFFSSSLLEKNRYYANIDVAMFQGNQEMSYNVPNLQFPVTIDNLDNIQFLIVNILGGELPITLPETIECYVRGNRKKTTFRLEYTVIAMDWKTKTRGGGHVISGFICDKEYYVYDQQFDAYFKIDWTNIKKKTFDPYIQYNILLSGEPTKYSNFAFLPAIYYNTDIDFSYDFKKCKPKRPIDDIKNKFVYR</sequence>
<gene>
    <name evidence="1" type="ORF">Dasosvirus11_4</name>
</gene>
<dbReference type="EMBL" id="MK072052">
    <property type="protein sequence ID" value="AYV77603.1"/>
    <property type="molecule type" value="Genomic_DNA"/>
</dbReference>